<dbReference type="Gene3D" id="3.90.70.10">
    <property type="entry name" value="Cysteine proteinases"/>
    <property type="match status" value="1"/>
</dbReference>
<dbReference type="CDD" id="cd02257">
    <property type="entry name" value="Peptidase_C19"/>
    <property type="match status" value="1"/>
</dbReference>
<evidence type="ECO:0000256" key="4">
    <source>
        <dbReference type="ARBA" id="ARBA00022786"/>
    </source>
</evidence>
<feature type="compositionally biased region" description="Basic residues" evidence="7">
    <location>
        <begin position="356"/>
        <end position="365"/>
    </location>
</feature>
<feature type="compositionally biased region" description="Low complexity" evidence="7">
    <location>
        <begin position="525"/>
        <end position="537"/>
    </location>
</feature>
<feature type="region of interest" description="Disordered" evidence="7">
    <location>
        <begin position="708"/>
        <end position="741"/>
    </location>
</feature>
<feature type="compositionally biased region" description="Polar residues" evidence="7">
    <location>
        <begin position="385"/>
        <end position="394"/>
    </location>
</feature>
<dbReference type="EC" id="3.4.19.12" evidence="2"/>
<evidence type="ECO:0000256" key="6">
    <source>
        <dbReference type="ARBA" id="ARBA00022807"/>
    </source>
</evidence>
<dbReference type="GO" id="GO:0004843">
    <property type="term" value="F:cysteine-type deubiquitinase activity"/>
    <property type="evidence" value="ECO:0007669"/>
    <property type="project" value="UniProtKB-EC"/>
</dbReference>
<evidence type="ECO:0000256" key="1">
    <source>
        <dbReference type="ARBA" id="ARBA00000707"/>
    </source>
</evidence>
<feature type="compositionally biased region" description="Low complexity" evidence="7">
    <location>
        <begin position="41"/>
        <end position="70"/>
    </location>
</feature>
<feature type="region of interest" description="Disordered" evidence="7">
    <location>
        <begin position="138"/>
        <end position="186"/>
    </location>
</feature>
<dbReference type="InterPro" id="IPR038765">
    <property type="entry name" value="Papain-like_cys_pep_sf"/>
</dbReference>
<keyword evidence="3" id="KW-0645">Protease</keyword>
<feature type="compositionally biased region" description="Low complexity" evidence="7">
    <location>
        <begin position="395"/>
        <end position="423"/>
    </location>
</feature>
<dbReference type="GO" id="GO:0005829">
    <property type="term" value="C:cytosol"/>
    <property type="evidence" value="ECO:0007669"/>
    <property type="project" value="TreeGrafter"/>
</dbReference>
<keyword evidence="4" id="KW-0833">Ubl conjugation pathway</keyword>
<dbReference type="InterPro" id="IPR028889">
    <property type="entry name" value="USP"/>
</dbReference>
<organism evidence="9 10">
    <name type="scientific">Ophiostoma piceae (strain UAMH 11346)</name>
    <name type="common">Sap stain fungus</name>
    <dbReference type="NCBI Taxonomy" id="1262450"/>
    <lineage>
        <taxon>Eukaryota</taxon>
        <taxon>Fungi</taxon>
        <taxon>Dikarya</taxon>
        <taxon>Ascomycota</taxon>
        <taxon>Pezizomycotina</taxon>
        <taxon>Sordariomycetes</taxon>
        <taxon>Sordariomycetidae</taxon>
        <taxon>Ophiostomatales</taxon>
        <taxon>Ophiostomataceae</taxon>
        <taxon>Ophiostoma</taxon>
    </lineage>
</organism>
<feature type="region of interest" description="Disordered" evidence="7">
    <location>
        <begin position="339"/>
        <end position="508"/>
    </location>
</feature>
<keyword evidence="5 9" id="KW-0378">Hydrolase</keyword>
<dbReference type="SUPFAM" id="SSF54001">
    <property type="entry name" value="Cysteine proteinases"/>
    <property type="match status" value="1"/>
</dbReference>
<dbReference type="eggNOG" id="KOG1871">
    <property type="taxonomic scope" value="Eukaryota"/>
</dbReference>
<evidence type="ECO:0000313" key="10">
    <source>
        <dbReference type="Proteomes" id="UP000016923"/>
    </source>
</evidence>
<evidence type="ECO:0000313" key="9">
    <source>
        <dbReference type="EMBL" id="EPE05640.1"/>
    </source>
</evidence>
<dbReference type="InterPro" id="IPR018200">
    <property type="entry name" value="USP_CS"/>
</dbReference>
<accession>S3CXQ7</accession>
<dbReference type="AlphaFoldDB" id="S3CXQ7"/>
<feature type="region of interest" description="Disordered" evidence="7">
    <location>
        <begin position="273"/>
        <end position="302"/>
    </location>
</feature>
<feature type="region of interest" description="Disordered" evidence="7">
    <location>
        <begin position="944"/>
        <end position="1027"/>
    </location>
</feature>
<keyword evidence="10" id="KW-1185">Reference proteome</keyword>
<feature type="compositionally biased region" description="Polar residues" evidence="7">
    <location>
        <begin position="288"/>
        <end position="300"/>
    </location>
</feature>
<evidence type="ECO:0000256" key="3">
    <source>
        <dbReference type="ARBA" id="ARBA00022670"/>
    </source>
</evidence>
<feature type="compositionally biased region" description="Polar residues" evidence="7">
    <location>
        <begin position="708"/>
        <end position="732"/>
    </location>
</feature>
<dbReference type="PROSITE" id="PS00973">
    <property type="entry name" value="USP_2"/>
    <property type="match status" value="1"/>
</dbReference>
<feature type="domain" description="USP" evidence="8">
    <location>
        <begin position="581"/>
        <end position="954"/>
    </location>
</feature>
<evidence type="ECO:0000256" key="7">
    <source>
        <dbReference type="SAM" id="MobiDB-lite"/>
    </source>
</evidence>
<evidence type="ECO:0000256" key="5">
    <source>
        <dbReference type="ARBA" id="ARBA00022801"/>
    </source>
</evidence>
<feature type="compositionally biased region" description="Low complexity" evidence="7">
    <location>
        <begin position="142"/>
        <end position="177"/>
    </location>
</feature>
<evidence type="ECO:0000259" key="8">
    <source>
        <dbReference type="PROSITE" id="PS50235"/>
    </source>
</evidence>
<reference evidence="9 10" key="1">
    <citation type="journal article" date="2013" name="BMC Genomics">
        <title>The genome and transcriptome of the pine saprophyte Ophiostoma piceae, and a comparison with the bark beetle-associated pine pathogen Grosmannia clavigera.</title>
        <authorList>
            <person name="Haridas S."/>
            <person name="Wang Y."/>
            <person name="Lim L."/>
            <person name="Massoumi Alamouti S."/>
            <person name="Jackman S."/>
            <person name="Docking R."/>
            <person name="Robertson G."/>
            <person name="Birol I."/>
            <person name="Bohlmann J."/>
            <person name="Breuil C."/>
        </authorList>
    </citation>
    <scope>NUCLEOTIDE SEQUENCE [LARGE SCALE GENOMIC DNA]</scope>
    <source>
        <strain evidence="9 10">UAMH 11346</strain>
    </source>
</reference>
<dbReference type="Proteomes" id="UP000016923">
    <property type="component" value="Unassembled WGS sequence"/>
</dbReference>
<dbReference type="EMBL" id="KE148155">
    <property type="protein sequence ID" value="EPE05640.1"/>
    <property type="molecule type" value="Genomic_DNA"/>
</dbReference>
<dbReference type="Pfam" id="PF00443">
    <property type="entry name" value="UCH"/>
    <property type="match status" value="1"/>
</dbReference>
<dbReference type="OMA" id="AMIMFMK"/>
<dbReference type="GO" id="GO:0005634">
    <property type="term" value="C:nucleus"/>
    <property type="evidence" value="ECO:0007669"/>
    <property type="project" value="TreeGrafter"/>
</dbReference>
<feature type="compositionally biased region" description="Low complexity" evidence="7">
    <location>
        <begin position="438"/>
        <end position="450"/>
    </location>
</feature>
<comment type="catalytic activity">
    <reaction evidence="1">
        <text>Thiol-dependent hydrolysis of ester, thioester, amide, peptide and isopeptide bonds formed by the C-terminal Gly of ubiquitin (a 76-residue protein attached to proteins as an intracellular targeting signal).</text>
        <dbReference type="EC" id="3.4.19.12"/>
    </reaction>
</comment>
<dbReference type="PROSITE" id="PS50235">
    <property type="entry name" value="USP_3"/>
    <property type="match status" value="1"/>
</dbReference>
<evidence type="ECO:0000256" key="2">
    <source>
        <dbReference type="ARBA" id="ARBA00012759"/>
    </source>
</evidence>
<dbReference type="OrthoDB" id="429671at2759"/>
<dbReference type="GO" id="GO:0006508">
    <property type="term" value="P:proteolysis"/>
    <property type="evidence" value="ECO:0007669"/>
    <property type="project" value="UniProtKB-KW"/>
</dbReference>
<feature type="compositionally biased region" description="Low complexity" evidence="7">
    <location>
        <begin position="1004"/>
        <end position="1015"/>
    </location>
</feature>
<keyword evidence="6" id="KW-0788">Thiol protease</keyword>
<dbReference type="GO" id="GO:0016579">
    <property type="term" value="P:protein deubiquitination"/>
    <property type="evidence" value="ECO:0007669"/>
    <property type="project" value="InterPro"/>
</dbReference>
<dbReference type="STRING" id="1262450.S3CXQ7"/>
<proteinExistence type="predicted"/>
<gene>
    <name evidence="9" type="ORF">F503_08171</name>
</gene>
<feature type="region of interest" description="Disordered" evidence="7">
    <location>
        <begin position="1"/>
        <end position="70"/>
    </location>
</feature>
<dbReference type="PANTHER" id="PTHR24006:SF687">
    <property type="entry name" value="UBIQUITIN CARBOXYL-TERMINAL HYDROLASE 10"/>
    <property type="match status" value="1"/>
</dbReference>
<feature type="compositionally biased region" description="Polar residues" evidence="7">
    <location>
        <begin position="985"/>
        <end position="1001"/>
    </location>
</feature>
<feature type="compositionally biased region" description="Polar residues" evidence="7">
    <location>
        <begin position="544"/>
        <end position="557"/>
    </location>
</feature>
<feature type="region of interest" description="Disordered" evidence="7">
    <location>
        <begin position="525"/>
        <end position="557"/>
    </location>
</feature>
<feature type="compositionally biased region" description="Gly residues" evidence="7">
    <location>
        <begin position="17"/>
        <end position="34"/>
    </location>
</feature>
<protein>
    <recommendedName>
        <fullName evidence="2">ubiquitinyl hydrolase 1</fullName>
        <ecNumber evidence="2">3.4.19.12</ecNumber>
    </recommendedName>
</protein>
<dbReference type="InterPro" id="IPR001394">
    <property type="entry name" value="Peptidase_C19_UCH"/>
</dbReference>
<dbReference type="VEuPathDB" id="FungiDB:F503_08171"/>
<dbReference type="InterPro" id="IPR050164">
    <property type="entry name" value="Peptidase_C19"/>
</dbReference>
<dbReference type="PANTHER" id="PTHR24006">
    <property type="entry name" value="UBIQUITIN CARBOXYL-TERMINAL HYDROLASE"/>
    <property type="match status" value="1"/>
</dbReference>
<name>S3CXQ7_OPHP1</name>
<sequence length="1041" mass="110552">MNNTHLPAGRGAHSGPAMGGISGHPGGGNAGRGGGNRRGRNYNGGNYHYNNNYNGNGRHNNGQHNNGHYGQYQNQAYQGYANGFPVPANNYAPMPYMQGNGMANGFVPYQQGYGRGAPANNQFAPMGPVPIGMHGAPPLQPFVPHQQQPPQQFQPHAPLPLSQPQLPQHMQHPQQPHSNSFPRNTPQAPLIVSTAQHHQMQMPPAGRYPAVPPPANNGFTPYPHAPLGANGLPLSLPPHIPPPAHIDYEPEYANGVPAVLHPVMIAPEFHPAKSASTASPDAIATPASGLSNQPIETPATTAVGAPSVAPSVAESDVSVVPTFGEFVVDESDPSLTIAKPQIKGAWTSHPDEAFPSKRKARRNKKRDLGSVTNVDMPQGPADSAVTPQTPKATQATVPTQEPVAPAAPAPSSRPTSSNSTAPTPALPVIPALPIRTVPAANTPTTATGPAKVDEKAPAVKAPADAPAKDAGENGLPAKENITDETNDSSPDGEPNEPEEPKEATPAAAVAPTSWANLFAKKASAAPAAQPGPNGSAAVNGLATHGTNGTTPFPKSNTNSVAEAISTYRVRSSGQVAFIEPRGLYNSGNMCYMHAVLQALTFCTPFYDFLDQVGQKAAYSFKSETPMLDAMISYVREFKVIDRAEPSELRRRLKNADFDRHGDPFTPEFVYRATREVPRFSSMVHGHQQDAEEFLGFLLESLNDECTKVVQSNSSHPTTPASGTPSGSVTSETPDAAGDGWLEVGPRQKTAVMQSSGHVSGSPVNSIFLSQLRSELNVPGRHVSVTVEPYQTLQLHIDSPEVHNIVDALRGLTVPEVVRLESPKGGEVTASKRLHIQTLPPVLILHLKRFQFDSSLGSVKKISKKVGYPLELDIPRELLSHGNKRGAQQPEPLPKYRLNAVVYHHGKQASGGHYTVDVLRSDGCEWIRFDDTSIRRITKVDVAEAGAEDPTPGKATNNAATNGKRETAQATNGSANRFAGIDGEDASQNGSGWSAPVNSNGKKWSAVASSTSANAAPPKPKPAQDSIKDNKVAYLLFYQRIN</sequence>
<dbReference type="HOGENOM" id="CLU_008279_3_0_1"/>